<evidence type="ECO:0000256" key="2">
    <source>
        <dbReference type="ARBA" id="ARBA00023242"/>
    </source>
</evidence>
<protein>
    <submittedName>
        <fullName evidence="5">Zn(2)-C6 fungal-type DNA-binding domain protein</fullName>
    </submittedName>
</protein>
<dbReference type="STRING" id="1081102.A0A167P1L8"/>
<feature type="compositionally biased region" description="Basic and acidic residues" evidence="3">
    <location>
        <begin position="41"/>
        <end position="50"/>
    </location>
</feature>
<keyword evidence="2" id="KW-0539">Nucleus</keyword>
<evidence type="ECO:0000313" key="6">
    <source>
        <dbReference type="Proteomes" id="UP000076874"/>
    </source>
</evidence>
<dbReference type="CDD" id="cd00067">
    <property type="entry name" value="GAL4"/>
    <property type="match status" value="1"/>
</dbReference>
<dbReference type="GO" id="GO:0008270">
    <property type="term" value="F:zinc ion binding"/>
    <property type="evidence" value="ECO:0007669"/>
    <property type="project" value="InterPro"/>
</dbReference>
<dbReference type="SUPFAM" id="SSF57701">
    <property type="entry name" value="Zn2/Cys6 DNA-binding domain"/>
    <property type="match status" value="1"/>
</dbReference>
<evidence type="ECO:0000256" key="1">
    <source>
        <dbReference type="ARBA" id="ARBA00004123"/>
    </source>
</evidence>
<dbReference type="EMBL" id="AZHD01000017">
    <property type="protein sequence ID" value="OAA56192.1"/>
    <property type="molecule type" value="Genomic_DNA"/>
</dbReference>
<dbReference type="Gene3D" id="4.10.240.10">
    <property type="entry name" value="Zn(2)-C6 fungal-type DNA-binding domain"/>
    <property type="match status" value="1"/>
</dbReference>
<feature type="compositionally biased region" description="Low complexity" evidence="3">
    <location>
        <begin position="165"/>
        <end position="182"/>
    </location>
</feature>
<gene>
    <name evidence="5" type="ORF">SPI_07803</name>
</gene>
<dbReference type="PANTHER" id="PTHR37534">
    <property type="entry name" value="TRANSCRIPTIONAL ACTIVATOR PROTEIN UGA3"/>
    <property type="match status" value="1"/>
</dbReference>
<dbReference type="PROSITE" id="PS00463">
    <property type="entry name" value="ZN2_CY6_FUNGAL_1"/>
    <property type="match status" value="1"/>
</dbReference>
<reference evidence="5 6" key="1">
    <citation type="journal article" date="2016" name="Genome Biol. Evol.">
        <title>Divergent and convergent evolution of fungal pathogenicity.</title>
        <authorList>
            <person name="Shang Y."/>
            <person name="Xiao G."/>
            <person name="Zheng P."/>
            <person name="Cen K."/>
            <person name="Zhan S."/>
            <person name="Wang C."/>
        </authorList>
    </citation>
    <scope>NUCLEOTIDE SEQUENCE [LARGE SCALE GENOMIC DNA]</scope>
    <source>
        <strain evidence="5 6">RCEF 264</strain>
    </source>
</reference>
<proteinExistence type="predicted"/>
<keyword evidence="6" id="KW-1185">Reference proteome</keyword>
<feature type="region of interest" description="Disordered" evidence="3">
    <location>
        <begin position="165"/>
        <end position="186"/>
    </location>
</feature>
<dbReference type="InterPro" id="IPR021858">
    <property type="entry name" value="Fun_TF"/>
</dbReference>
<dbReference type="Pfam" id="PF00172">
    <property type="entry name" value="Zn_clus"/>
    <property type="match status" value="1"/>
</dbReference>
<sequence>MSRPSSLDAALPSIGRMVDEDEPHAGLPEVTESGTPTETTNDGRESERPENLPSGAEDGEQQQAPSQPAVPRRRTAQKRTYDAGPGGLRYTRRRALRACHLCRVRKTKCDNMQPTCGSCSAVGTECRYDDEQKDHSSFDHASLEILRKLGEILSVQNDLVDALRHNSSNQNNRNGLNNTLQHGSPHSFDADLATAASWHVAQQQQQPYSAVSVVSLDHHRAAAAMATGHILPPASTAMAMQFDVDTSHNDRIGNGSHNNNDCAAPEVVSDIDAGVPSPTMSGGAATARWFELLANDAVSRVELPQTSEADGGVLDFGFLLNGTGVDHRQSSSDKEDDPGIVTAMTPLQRATKIVDEWHDISTDTVAVAMAAGNSAVSTTSPSNDSLPSSRPQRIGTECLWRAEEDIRLLPEERFFFENFLERLSKWIDLFDPMDRFGSLVPHLALRNAGLMNAIFALSCRHLSLHTSGSPDRGVNGSSSIAAASTTQASSSFPPSSTARAPTDRNLALQYYYQTLHYVQKAMRFPTYQTSRELLATTLIISTYEMIDGCRKAWERHLEGACWILRSQITEVEATDFKSAVWWAWLRQDVWAAFSERRRAFTDWVPVKPYAVLTPYELASRSVFLMAQVVNFCAAPEADDHNLESQWAAESAFRNRRQRARELQDMLREWRSHLTTEFLPLPTTKKPDPGAVFEPLCVWPPCLGVAMQIHHASQILLCANEPTCGGLDQFLKRQDTIQQCIKIVCGVGMTLTDDASSLVSSQCLFIAGMFTQDKKQGEVILDLLAACEARTGWTPRFLGDELSQIWAKRQAPDSM</sequence>
<feature type="region of interest" description="Disordered" evidence="3">
    <location>
        <begin position="1"/>
        <end position="89"/>
    </location>
</feature>
<dbReference type="InterPro" id="IPR036864">
    <property type="entry name" value="Zn2-C6_fun-type_DNA-bd_sf"/>
</dbReference>
<keyword evidence="5" id="KW-0238">DNA-binding</keyword>
<feature type="domain" description="Zn(2)-C6 fungal-type" evidence="4">
    <location>
        <begin position="98"/>
        <end position="128"/>
    </location>
</feature>
<evidence type="ECO:0000313" key="5">
    <source>
        <dbReference type="EMBL" id="OAA56192.1"/>
    </source>
</evidence>
<evidence type="ECO:0000259" key="4">
    <source>
        <dbReference type="PROSITE" id="PS50048"/>
    </source>
</evidence>
<comment type="subcellular location">
    <subcellularLocation>
        <location evidence="1">Nucleus</location>
    </subcellularLocation>
</comment>
<dbReference type="InterPro" id="IPR001138">
    <property type="entry name" value="Zn2Cys6_DnaBD"/>
</dbReference>
<comment type="caution">
    <text evidence="5">The sequence shown here is derived from an EMBL/GenBank/DDBJ whole genome shotgun (WGS) entry which is preliminary data.</text>
</comment>
<dbReference type="GO" id="GO:0000976">
    <property type="term" value="F:transcription cis-regulatory region binding"/>
    <property type="evidence" value="ECO:0007669"/>
    <property type="project" value="TreeGrafter"/>
</dbReference>
<organism evidence="5 6">
    <name type="scientific">Niveomyces insectorum RCEF 264</name>
    <dbReference type="NCBI Taxonomy" id="1081102"/>
    <lineage>
        <taxon>Eukaryota</taxon>
        <taxon>Fungi</taxon>
        <taxon>Dikarya</taxon>
        <taxon>Ascomycota</taxon>
        <taxon>Pezizomycotina</taxon>
        <taxon>Sordariomycetes</taxon>
        <taxon>Hypocreomycetidae</taxon>
        <taxon>Hypocreales</taxon>
        <taxon>Cordycipitaceae</taxon>
        <taxon>Niveomyces</taxon>
    </lineage>
</organism>
<name>A0A167P1L8_9HYPO</name>
<evidence type="ECO:0000256" key="3">
    <source>
        <dbReference type="SAM" id="MobiDB-lite"/>
    </source>
</evidence>
<dbReference type="GO" id="GO:0045944">
    <property type="term" value="P:positive regulation of transcription by RNA polymerase II"/>
    <property type="evidence" value="ECO:0007669"/>
    <property type="project" value="TreeGrafter"/>
</dbReference>
<dbReference type="PANTHER" id="PTHR37534:SF3">
    <property type="entry name" value="ZN(II)2CYS6 TRANSCRIPTION FACTOR (EUROFUNG)"/>
    <property type="match status" value="1"/>
</dbReference>
<dbReference type="AlphaFoldDB" id="A0A167P1L8"/>
<dbReference type="OrthoDB" id="5319341at2759"/>
<dbReference type="PROSITE" id="PS50048">
    <property type="entry name" value="ZN2_CY6_FUNGAL_2"/>
    <property type="match status" value="1"/>
</dbReference>
<dbReference type="SMART" id="SM00066">
    <property type="entry name" value="GAL4"/>
    <property type="match status" value="1"/>
</dbReference>
<dbReference type="GO" id="GO:0000981">
    <property type="term" value="F:DNA-binding transcription factor activity, RNA polymerase II-specific"/>
    <property type="evidence" value="ECO:0007669"/>
    <property type="project" value="InterPro"/>
</dbReference>
<dbReference type="GO" id="GO:0005634">
    <property type="term" value="C:nucleus"/>
    <property type="evidence" value="ECO:0007669"/>
    <property type="project" value="UniProtKB-SubCell"/>
</dbReference>
<dbReference type="Proteomes" id="UP000076874">
    <property type="component" value="Unassembled WGS sequence"/>
</dbReference>
<accession>A0A167P1L8</accession>
<dbReference type="Pfam" id="PF11951">
    <property type="entry name" value="Fungal_trans_2"/>
    <property type="match status" value="2"/>
</dbReference>